<dbReference type="InterPro" id="IPR018968">
    <property type="entry name" value="Phasin"/>
</dbReference>
<dbReference type="Proteomes" id="UP000515291">
    <property type="component" value="Chromosome"/>
</dbReference>
<organism evidence="2 3">
    <name type="scientific">Tardiphaga robiniae</name>
    <dbReference type="NCBI Taxonomy" id="943830"/>
    <lineage>
        <taxon>Bacteria</taxon>
        <taxon>Pseudomonadati</taxon>
        <taxon>Pseudomonadota</taxon>
        <taxon>Alphaproteobacteria</taxon>
        <taxon>Hyphomicrobiales</taxon>
        <taxon>Nitrobacteraceae</taxon>
        <taxon>Tardiphaga</taxon>
    </lineage>
</organism>
<dbReference type="EMBL" id="CP050292">
    <property type="protein sequence ID" value="QND75171.1"/>
    <property type="molecule type" value="Genomic_DNA"/>
</dbReference>
<feature type="domain" description="Phasin" evidence="1">
    <location>
        <begin position="7"/>
        <end position="78"/>
    </location>
</feature>
<dbReference type="RefSeq" id="WP_184514074.1">
    <property type="nucleotide sequence ID" value="NZ_CP050292.1"/>
</dbReference>
<name>A0A7G6U839_9BRAD</name>
<evidence type="ECO:0000313" key="2">
    <source>
        <dbReference type="EMBL" id="QND75171.1"/>
    </source>
</evidence>
<dbReference type="KEGG" id="trb:HB776_31140"/>
<evidence type="ECO:0000259" key="1">
    <source>
        <dbReference type="Pfam" id="PF09361"/>
    </source>
</evidence>
<proteinExistence type="predicted"/>
<sequence>MTDFPSVQKNFAAIATAHFDYAKSSMEAGMTYFEKLAAVKSPQTFMEVTAEYTKSAYETFGSEATKIGDLYKEAFKPVAAKI</sequence>
<evidence type="ECO:0000313" key="3">
    <source>
        <dbReference type="Proteomes" id="UP000515291"/>
    </source>
</evidence>
<dbReference type="Pfam" id="PF09361">
    <property type="entry name" value="Phasin_2"/>
    <property type="match status" value="1"/>
</dbReference>
<dbReference type="AlphaFoldDB" id="A0A7G6U839"/>
<reference evidence="3" key="1">
    <citation type="journal article" date="2020" name="Mol. Plant Microbe">
        <title>Rhizobial microsymbionts of the narrowly endemic Oxytropis species growing in Kamchatka are characterized by significant genetic diversity and possess a set of genes that are associated with T3SS and T6SS secretion systems and can affect the development of symbiosis.</title>
        <authorList>
            <person name="Safronova V."/>
            <person name="Guro P."/>
            <person name="Sazanova A."/>
            <person name="Kuznetsova I."/>
            <person name="Belimov A."/>
            <person name="Yakubov V."/>
            <person name="Chirak E."/>
            <person name="Afonin A."/>
            <person name="Gogolev Y."/>
            <person name="Andronov E."/>
            <person name="Tikhonovich I."/>
        </authorList>
    </citation>
    <scope>NUCLEOTIDE SEQUENCE [LARGE SCALE GENOMIC DNA]</scope>
    <source>
        <strain evidence="3">581</strain>
    </source>
</reference>
<protein>
    <submittedName>
        <fullName evidence="2">Phasin family protein</fullName>
    </submittedName>
</protein>
<accession>A0A7G6U839</accession>
<gene>
    <name evidence="2" type="ORF">HB776_31140</name>
</gene>